<dbReference type="UniPathway" id="UPA00085"/>
<comment type="pathway">
    <text evidence="10">Lipid metabolism; phospholipid metabolism.</text>
</comment>
<dbReference type="Pfam" id="PF02504">
    <property type="entry name" value="FA_synthesis"/>
    <property type="match status" value="1"/>
</dbReference>
<dbReference type="GO" id="GO:0043811">
    <property type="term" value="F:phosphate:acyl-[acyl carrier protein] acyltransferase activity"/>
    <property type="evidence" value="ECO:0007669"/>
    <property type="project" value="UniProtKB-UniRule"/>
</dbReference>
<comment type="similarity">
    <text evidence="10">Belongs to the PlsX family.</text>
</comment>
<dbReference type="EMBL" id="FNCK01000001">
    <property type="protein sequence ID" value="SDF88415.1"/>
    <property type="molecule type" value="Genomic_DNA"/>
</dbReference>
<dbReference type="GO" id="GO:0006633">
    <property type="term" value="P:fatty acid biosynthetic process"/>
    <property type="evidence" value="ECO:0007669"/>
    <property type="project" value="UniProtKB-UniRule"/>
</dbReference>
<comment type="subcellular location">
    <subcellularLocation>
        <location evidence="10">Cytoplasm</location>
    </subcellularLocation>
    <text evidence="10">Associated with the membrane possibly through PlsY.</text>
</comment>
<keyword evidence="3 10" id="KW-0444">Lipid biosynthesis</keyword>
<evidence type="ECO:0000256" key="4">
    <source>
        <dbReference type="ARBA" id="ARBA00022679"/>
    </source>
</evidence>
<sequence>MIKIAVDAMGGDNAPQAVIEGVIRALDAYKDIEIQLYGDQETLNSMPNVFEDRLEKIATTEVITGEDEPVKAVRRKKDASMVVAAKAVKEGRADVILSAGNTGALLTTGLLVVGRIKGIDRPGLMPVIPTINEKSPHLILMDAGANAESKAEHLLQYAYLASHYAKNVLKINEPRVSLVNNGTEAGKGDELRKQAYELLSKAPDLNFVGNIEAKELLSGHVDIAVTDGFTGNAILKTLEGSLKSVFKLLKRTLSEGGITNKMGGLLIKPALKKMAENFDDSKKGGAVLLGVKKPVIKAHGSANDEAIYNAIRQAREIVLSRFSEEIAEFFENSAENDRQMRK</sequence>
<dbReference type="HAMAP" id="MF_00019">
    <property type="entry name" value="PlsX"/>
    <property type="match status" value="1"/>
</dbReference>
<dbReference type="Proteomes" id="UP000199708">
    <property type="component" value="Unassembled WGS sequence"/>
</dbReference>
<evidence type="ECO:0000256" key="7">
    <source>
        <dbReference type="ARBA" id="ARBA00023264"/>
    </source>
</evidence>
<dbReference type="InterPro" id="IPR012281">
    <property type="entry name" value="Phospholipid_synth_PlsX-like"/>
</dbReference>
<evidence type="ECO:0000256" key="10">
    <source>
        <dbReference type="HAMAP-Rule" id="MF_00019"/>
    </source>
</evidence>
<dbReference type="OrthoDB" id="9806408at2"/>
<evidence type="ECO:0000256" key="9">
    <source>
        <dbReference type="ARBA" id="ARBA00046608"/>
    </source>
</evidence>
<comment type="subunit">
    <text evidence="9 10">Homodimer. Probably interacts with PlsY.</text>
</comment>
<dbReference type="SUPFAM" id="SSF53659">
    <property type="entry name" value="Isocitrate/Isopropylmalate dehydrogenase-like"/>
    <property type="match status" value="1"/>
</dbReference>
<keyword evidence="11" id="KW-0012">Acyltransferase</keyword>
<dbReference type="RefSeq" id="WP_090289030.1">
    <property type="nucleotide sequence ID" value="NZ_FNCK01000001.1"/>
</dbReference>
<dbReference type="Gene3D" id="3.40.718.10">
    <property type="entry name" value="Isopropylmalate Dehydrogenase"/>
    <property type="match status" value="1"/>
</dbReference>
<organism evidence="11 12">
    <name type="scientific">Facklamia miroungae</name>
    <dbReference type="NCBI Taxonomy" id="120956"/>
    <lineage>
        <taxon>Bacteria</taxon>
        <taxon>Bacillati</taxon>
        <taxon>Bacillota</taxon>
        <taxon>Bacilli</taxon>
        <taxon>Lactobacillales</taxon>
        <taxon>Aerococcaceae</taxon>
        <taxon>Facklamia</taxon>
    </lineage>
</organism>
<reference evidence="11 12" key="1">
    <citation type="submission" date="2016-10" db="EMBL/GenBank/DDBJ databases">
        <authorList>
            <person name="de Groot N.N."/>
        </authorList>
    </citation>
    <scope>NUCLEOTIDE SEQUENCE [LARGE SCALE GENOMIC DNA]</scope>
    <source>
        <strain evidence="11 12">ATCC BAA-466</strain>
    </source>
</reference>
<keyword evidence="7 10" id="KW-1208">Phospholipid metabolism</keyword>
<dbReference type="GO" id="GO:0008654">
    <property type="term" value="P:phospholipid biosynthetic process"/>
    <property type="evidence" value="ECO:0007669"/>
    <property type="project" value="UniProtKB-KW"/>
</dbReference>
<keyword evidence="2 10" id="KW-0963">Cytoplasm</keyword>
<keyword evidence="5 10" id="KW-0443">Lipid metabolism</keyword>
<evidence type="ECO:0000256" key="5">
    <source>
        <dbReference type="ARBA" id="ARBA00023098"/>
    </source>
</evidence>
<dbReference type="EC" id="2.3.1.274" evidence="8 10"/>
<comment type="function">
    <text evidence="10">Catalyzes the reversible formation of acyl-phosphate (acyl-PO(4)) from acyl-[acyl-carrier-protein] (acyl-ACP). This enzyme utilizes acyl-ACP as fatty acyl donor, but not acyl-CoA.</text>
</comment>
<comment type="catalytic activity">
    <reaction evidence="1 10">
        <text>a fatty acyl-[ACP] + phosphate = an acyl phosphate + holo-[ACP]</text>
        <dbReference type="Rhea" id="RHEA:42292"/>
        <dbReference type="Rhea" id="RHEA-COMP:9685"/>
        <dbReference type="Rhea" id="RHEA-COMP:14125"/>
        <dbReference type="ChEBI" id="CHEBI:43474"/>
        <dbReference type="ChEBI" id="CHEBI:59918"/>
        <dbReference type="ChEBI" id="CHEBI:64479"/>
        <dbReference type="ChEBI" id="CHEBI:138651"/>
        <dbReference type="EC" id="2.3.1.274"/>
    </reaction>
</comment>
<accession>A0A1G7PQC6</accession>
<evidence type="ECO:0000313" key="11">
    <source>
        <dbReference type="EMBL" id="SDF88415.1"/>
    </source>
</evidence>
<evidence type="ECO:0000256" key="3">
    <source>
        <dbReference type="ARBA" id="ARBA00022516"/>
    </source>
</evidence>
<dbReference type="PANTHER" id="PTHR30100:SF1">
    <property type="entry name" value="PHOSPHATE ACYLTRANSFERASE"/>
    <property type="match status" value="1"/>
</dbReference>
<evidence type="ECO:0000313" key="12">
    <source>
        <dbReference type="Proteomes" id="UP000199708"/>
    </source>
</evidence>
<keyword evidence="12" id="KW-1185">Reference proteome</keyword>
<dbReference type="AlphaFoldDB" id="A0A1G7PQC6"/>
<keyword evidence="4 10" id="KW-0808">Transferase</keyword>
<proteinExistence type="inferred from homology"/>
<dbReference type="PANTHER" id="PTHR30100">
    <property type="entry name" value="FATTY ACID/PHOSPHOLIPID SYNTHESIS PROTEIN PLSX"/>
    <property type="match status" value="1"/>
</dbReference>
<keyword evidence="6 10" id="KW-0594">Phospholipid biosynthesis</keyword>
<gene>
    <name evidence="10" type="primary">plsX</name>
    <name evidence="11" type="ORF">SAMN05421791_101333</name>
</gene>
<evidence type="ECO:0000256" key="8">
    <source>
        <dbReference type="ARBA" id="ARBA00024069"/>
    </source>
</evidence>
<dbReference type="STRING" id="120956.SAMN05421791_101333"/>
<evidence type="ECO:0000256" key="6">
    <source>
        <dbReference type="ARBA" id="ARBA00023209"/>
    </source>
</evidence>
<evidence type="ECO:0000256" key="2">
    <source>
        <dbReference type="ARBA" id="ARBA00022490"/>
    </source>
</evidence>
<dbReference type="InterPro" id="IPR003664">
    <property type="entry name" value="FA_synthesis"/>
</dbReference>
<evidence type="ECO:0000256" key="1">
    <source>
        <dbReference type="ARBA" id="ARBA00001232"/>
    </source>
</evidence>
<dbReference type="GO" id="GO:0005737">
    <property type="term" value="C:cytoplasm"/>
    <property type="evidence" value="ECO:0007669"/>
    <property type="project" value="UniProtKB-SubCell"/>
</dbReference>
<protein>
    <recommendedName>
        <fullName evidence="8 10">Phosphate acyltransferase</fullName>
        <ecNumber evidence="8 10">2.3.1.274</ecNumber>
    </recommendedName>
    <alternativeName>
        <fullName evidence="10">Acyl-ACP phosphotransacylase</fullName>
    </alternativeName>
    <alternativeName>
        <fullName evidence="10">Acyl-[acyl-carrier-protein]--phosphate acyltransferase</fullName>
    </alternativeName>
    <alternativeName>
        <fullName evidence="10">Phosphate-acyl-ACP acyltransferase</fullName>
    </alternativeName>
</protein>
<dbReference type="PIRSF" id="PIRSF002465">
    <property type="entry name" value="Phsphlp_syn_PlsX"/>
    <property type="match status" value="1"/>
</dbReference>
<name>A0A1G7PQC6_9LACT</name>
<dbReference type="NCBIfam" id="TIGR00182">
    <property type="entry name" value="plsX"/>
    <property type="match status" value="1"/>
</dbReference>